<feature type="non-terminal residue" evidence="1">
    <location>
        <position position="1"/>
    </location>
</feature>
<reference evidence="1 2" key="1">
    <citation type="journal article" date="2019" name="Nat. Ecol. Evol.">
        <title>Megaphylogeny resolves global patterns of mushroom evolution.</title>
        <authorList>
            <person name="Varga T."/>
            <person name="Krizsan K."/>
            <person name="Foldi C."/>
            <person name="Dima B."/>
            <person name="Sanchez-Garcia M."/>
            <person name="Sanchez-Ramirez S."/>
            <person name="Szollosi G.J."/>
            <person name="Szarkandi J.G."/>
            <person name="Papp V."/>
            <person name="Albert L."/>
            <person name="Andreopoulos W."/>
            <person name="Angelini C."/>
            <person name="Antonin V."/>
            <person name="Barry K.W."/>
            <person name="Bougher N.L."/>
            <person name="Buchanan P."/>
            <person name="Buyck B."/>
            <person name="Bense V."/>
            <person name="Catcheside P."/>
            <person name="Chovatia M."/>
            <person name="Cooper J."/>
            <person name="Damon W."/>
            <person name="Desjardin D."/>
            <person name="Finy P."/>
            <person name="Geml J."/>
            <person name="Haridas S."/>
            <person name="Hughes K."/>
            <person name="Justo A."/>
            <person name="Karasinski D."/>
            <person name="Kautmanova I."/>
            <person name="Kiss B."/>
            <person name="Kocsube S."/>
            <person name="Kotiranta H."/>
            <person name="LaButti K.M."/>
            <person name="Lechner B.E."/>
            <person name="Liimatainen K."/>
            <person name="Lipzen A."/>
            <person name="Lukacs Z."/>
            <person name="Mihaltcheva S."/>
            <person name="Morgado L.N."/>
            <person name="Niskanen T."/>
            <person name="Noordeloos M.E."/>
            <person name="Ohm R.A."/>
            <person name="Ortiz-Santana B."/>
            <person name="Ovrebo C."/>
            <person name="Racz N."/>
            <person name="Riley R."/>
            <person name="Savchenko A."/>
            <person name="Shiryaev A."/>
            <person name="Soop K."/>
            <person name="Spirin V."/>
            <person name="Szebenyi C."/>
            <person name="Tomsovsky M."/>
            <person name="Tulloss R.E."/>
            <person name="Uehling J."/>
            <person name="Grigoriev I.V."/>
            <person name="Vagvolgyi C."/>
            <person name="Papp T."/>
            <person name="Martin F.M."/>
            <person name="Miettinen O."/>
            <person name="Hibbett D.S."/>
            <person name="Nagy L.G."/>
        </authorList>
    </citation>
    <scope>NUCLEOTIDE SEQUENCE [LARGE SCALE GENOMIC DNA]</scope>
    <source>
        <strain evidence="1 2">FP101781</strain>
    </source>
</reference>
<name>A0A4Y7T4P8_COPMI</name>
<evidence type="ECO:0000313" key="2">
    <source>
        <dbReference type="Proteomes" id="UP000298030"/>
    </source>
</evidence>
<dbReference type="EMBL" id="QPFP01000032">
    <property type="protein sequence ID" value="TEB28539.1"/>
    <property type="molecule type" value="Genomic_DNA"/>
</dbReference>
<comment type="caution">
    <text evidence="1">The sequence shown here is derived from an EMBL/GenBank/DDBJ whole genome shotgun (WGS) entry which is preliminary data.</text>
</comment>
<dbReference type="AlphaFoldDB" id="A0A4Y7T4P8"/>
<accession>A0A4Y7T4P8</accession>
<evidence type="ECO:0000313" key="1">
    <source>
        <dbReference type="EMBL" id="TEB28539.1"/>
    </source>
</evidence>
<dbReference type="OrthoDB" id="5831190at2759"/>
<gene>
    <name evidence="1" type="ORF">FA13DRAFT_1611941</name>
</gene>
<keyword evidence="2" id="KW-1185">Reference proteome</keyword>
<proteinExistence type="predicted"/>
<sequence length="51" mass="6025">YFALQKLQQIHDTKLFQFILKDLFAQDPQRLPEFSKSYTVPPNPDTTNLID</sequence>
<dbReference type="Proteomes" id="UP000298030">
    <property type="component" value="Unassembled WGS sequence"/>
</dbReference>
<organism evidence="1 2">
    <name type="scientific">Coprinellus micaceus</name>
    <name type="common">Glistening ink-cap mushroom</name>
    <name type="synonym">Coprinus micaceus</name>
    <dbReference type="NCBI Taxonomy" id="71717"/>
    <lineage>
        <taxon>Eukaryota</taxon>
        <taxon>Fungi</taxon>
        <taxon>Dikarya</taxon>
        <taxon>Basidiomycota</taxon>
        <taxon>Agaricomycotina</taxon>
        <taxon>Agaricomycetes</taxon>
        <taxon>Agaricomycetidae</taxon>
        <taxon>Agaricales</taxon>
        <taxon>Agaricineae</taxon>
        <taxon>Psathyrellaceae</taxon>
        <taxon>Coprinellus</taxon>
    </lineage>
</organism>
<feature type="non-terminal residue" evidence="1">
    <location>
        <position position="51"/>
    </location>
</feature>
<protein>
    <submittedName>
        <fullName evidence="1">Uncharacterized protein</fullName>
    </submittedName>
</protein>